<dbReference type="Proteomes" id="UP000593567">
    <property type="component" value="Unassembled WGS sequence"/>
</dbReference>
<name>A0A7J7J729_BUGNE</name>
<dbReference type="AlphaFoldDB" id="A0A7J7J729"/>
<keyword evidence="3" id="KW-1185">Reference proteome</keyword>
<protein>
    <submittedName>
        <fullName evidence="2">Uncharacterized protein</fullName>
    </submittedName>
</protein>
<keyword evidence="1" id="KW-0812">Transmembrane</keyword>
<reference evidence="2" key="1">
    <citation type="submission" date="2020-06" db="EMBL/GenBank/DDBJ databases">
        <title>Draft genome of Bugula neritina, a colonial animal packing powerful symbionts and potential medicines.</title>
        <authorList>
            <person name="Rayko M."/>
        </authorList>
    </citation>
    <scope>NUCLEOTIDE SEQUENCE [LARGE SCALE GENOMIC DNA]</scope>
    <source>
        <strain evidence="2">Kwan_BN1</strain>
    </source>
</reference>
<proteinExistence type="predicted"/>
<sequence>MAVIYSHNIKVWALLAIGVVCTCYFLFKSVFQSVRVEDKDISHVHITSGRIYSTELPQRRLPDALVVGAGKCGTDASSRT</sequence>
<evidence type="ECO:0000313" key="3">
    <source>
        <dbReference type="Proteomes" id="UP000593567"/>
    </source>
</evidence>
<keyword evidence="1" id="KW-1133">Transmembrane helix</keyword>
<evidence type="ECO:0000313" key="2">
    <source>
        <dbReference type="EMBL" id="KAF6021962.1"/>
    </source>
</evidence>
<gene>
    <name evidence="2" type="ORF">EB796_019733</name>
</gene>
<organism evidence="2 3">
    <name type="scientific">Bugula neritina</name>
    <name type="common">Brown bryozoan</name>
    <name type="synonym">Sertularia neritina</name>
    <dbReference type="NCBI Taxonomy" id="10212"/>
    <lineage>
        <taxon>Eukaryota</taxon>
        <taxon>Metazoa</taxon>
        <taxon>Spiralia</taxon>
        <taxon>Lophotrochozoa</taxon>
        <taxon>Bryozoa</taxon>
        <taxon>Gymnolaemata</taxon>
        <taxon>Cheilostomatida</taxon>
        <taxon>Flustrina</taxon>
        <taxon>Buguloidea</taxon>
        <taxon>Bugulidae</taxon>
        <taxon>Bugula</taxon>
    </lineage>
</organism>
<accession>A0A7J7J729</accession>
<comment type="caution">
    <text evidence="2">The sequence shown here is derived from an EMBL/GenBank/DDBJ whole genome shotgun (WGS) entry which is preliminary data.</text>
</comment>
<dbReference type="EMBL" id="VXIV02002928">
    <property type="protein sequence ID" value="KAF6021962.1"/>
    <property type="molecule type" value="Genomic_DNA"/>
</dbReference>
<feature type="transmembrane region" description="Helical" evidence="1">
    <location>
        <begin position="12"/>
        <end position="31"/>
    </location>
</feature>
<evidence type="ECO:0000256" key="1">
    <source>
        <dbReference type="SAM" id="Phobius"/>
    </source>
</evidence>
<keyword evidence="1" id="KW-0472">Membrane</keyword>